<reference evidence="1 2" key="1">
    <citation type="submission" date="2018-12" db="EMBL/GenBank/DDBJ databases">
        <title>Lysinibacillus antri sp. nov., isolated from a cave soil.</title>
        <authorList>
            <person name="Narsing Rao M.P."/>
            <person name="Zhang H."/>
            <person name="Dong Z.-Y."/>
            <person name="Niu X.-K."/>
            <person name="Zhang K."/>
            <person name="Fang B.-Z."/>
            <person name="Kang Y.-Q."/>
            <person name="Xiao M."/>
            <person name="Li W.-J."/>
        </authorList>
    </citation>
    <scope>NUCLEOTIDE SEQUENCE [LARGE SCALE GENOMIC DNA]</scope>
    <source>
        <strain evidence="1 2">SYSU K30002</strain>
    </source>
</reference>
<sequence length="120" mass="13836">MEDTKQLILQTQESYYAYIKQVASGCKTIVDLLNDGDIGNAMLALSHLSEGLVWLTNVEKLMEHHSFKIESDVQKAERLYQSIIHALETKNYEVVAEILETELHPLFVELDQLRFEEIIN</sequence>
<evidence type="ECO:0000313" key="2">
    <source>
        <dbReference type="Proteomes" id="UP000287910"/>
    </source>
</evidence>
<name>A0A432LE57_9BACI</name>
<dbReference type="EMBL" id="RYYR01000007">
    <property type="protein sequence ID" value="RUL54207.1"/>
    <property type="molecule type" value="Genomic_DNA"/>
</dbReference>
<comment type="caution">
    <text evidence="1">The sequence shown here is derived from an EMBL/GenBank/DDBJ whole genome shotgun (WGS) entry which is preliminary data.</text>
</comment>
<protein>
    <submittedName>
        <fullName evidence="1">Uncharacterized protein</fullName>
    </submittedName>
</protein>
<gene>
    <name evidence="1" type="ORF">EK386_06760</name>
</gene>
<organism evidence="1 2">
    <name type="scientific">Lysinibacillus antri</name>
    <dbReference type="NCBI Taxonomy" id="2498145"/>
    <lineage>
        <taxon>Bacteria</taxon>
        <taxon>Bacillati</taxon>
        <taxon>Bacillota</taxon>
        <taxon>Bacilli</taxon>
        <taxon>Bacillales</taxon>
        <taxon>Bacillaceae</taxon>
        <taxon>Lysinibacillus</taxon>
    </lineage>
</organism>
<accession>A0A432LE57</accession>
<dbReference type="Proteomes" id="UP000287910">
    <property type="component" value="Unassembled WGS sequence"/>
</dbReference>
<evidence type="ECO:0000313" key="1">
    <source>
        <dbReference type="EMBL" id="RUL54207.1"/>
    </source>
</evidence>
<dbReference type="AlphaFoldDB" id="A0A432LE57"/>
<proteinExistence type="predicted"/>
<keyword evidence="2" id="KW-1185">Reference proteome</keyword>
<dbReference type="RefSeq" id="WP_126658276.1">
    <property type="nucleotide sequence ID" value="NZ_RYYR01000007.1"/>
</dbReference>